<dbReference type="Proteomes" id="UP001152519">
    <property type="component" value="Unassembled WGS sequence"/>
</dbReference>
<evidence type="ECO:0000313" key="3">
    <source>
        <dbReference type="Proteomes" id="UP001152519"/>
    </source>
</evidence>
<evidence type="ECO:0000256" key="1">
    <source>
        <dbReference type="SAM" id="MobiDB-lite"/>
    </source>
</evidence>
<reference evidence="2" key="1">
    <citation type="submission" date="2021-05" db="EMBL/GenBank/DDBJ databases">
        <authorList>
            <person name="Arsene-Ploetze F."/>
        </authorList>
    </citation>
    <scope>NUCLEOTIDE SEQUENCE</scope>
    <source>
        <strain evidence="2">DSM 42138</strain>
    </source>
</reference>
<proteinExistence type="predicted"/>
<dbReference type="EMBL" id="CAJSLV010000095">
    <property type="protein sequence ID" value="CAG6398045.1"/>
    <property type="molecule type" value="Genomic_DNA"/>
</dbReference>
<comment type="caution">
    <text evidence="2">The sequence shown here is derived from an EMBL/GenBank/DDBJ whole genome shotgun (WGS) entry which is preliminary data.</text>
</comment>
<name>A0A9W4E2Q6_9ACTN</name>
<keyword evidence="3" id="KW-1185">Reference proteome</keyword>
<sequence>MPLVLPGRCQASMTGRCSLRIVPFRVCGAPGLRAELEGGHNRGSFRFRPSRGTRGICCRHDGNRALSTTFRQATGGGSAVLWRCCLQRAGGRGCFFRLWHAGQKLLGNQHHRTYTTVRRGRIDGNAESVACGQHSDDRETELRRISQCCDVGGTLRRQQIVGPLLLLLVHTDTCIVDDDADTLGHGAGGDVDGGVRRGVTGRVVEQFRECQGDRFHRPAGHREVALRADLDPGVVADSSLCAAHHVVDRGVGPLPAEPAVTENGDRLGSPAELRVHVVDFQEILQHIVLAVFPLRLGDGQLLFVGETLQRPHRGFQRTLGGVLRTDPRLVHGTGVAVFEFRVAALDGRLFPACLASGSALAEDDGGSERRASDQSPERWILYVMRHETLFKRLDDHQGLNGGTVLLRPECPEKRWRRTAPAGSGGITHVLSAAAPRRR</sequence>
<dbReference type="AlphaFoldDB" id="A0A9W4E2Q6"/>
<organism evidence="2 3">
    <name type="scientific">Actinacidiphila cocklensis</name>
    <dbReference type="NCBI Taxonomy" id="887465"/>
    <lineage>
        <taxon>Bacteria</taxon>
        <taxon>Bacillati</taxon>
        <taxon>Actinomycetota</taxon>
        <taxon>Actinomycetes</taxon>
        <taxon>Kitasatosporales</taxon>
        <taxon>Streptomycetaceae</taxon>
        <taxon>Actinacidiphila</taxon>
    </lineage>
</organism>
<protein>
    <submittedName>
        <fullName evidence="2">Uncharacterized protein</fullName>
    </submittedName>
</protein>
<gene>
    <name evidence="2" type="ORF">SCOCK_620032</name>
</gene>
<feature type="region of interest" description="Disordered" evidence="1">
    <location>
        <begin position="416"/>
        <end position="438"/>
    </location>
</feature>
<accession>A0A9W4E2Q6</accession>
<evidence type="ECO:0000313" key="2">
    <source>
        <dbReference type="EMBL" id="CAG6398045.1"/>
    </source>
</evidence>